<protein>
    <recommendedName>
        <fullName evidence="3">Nematode cuticle collagen N-terminal domain-containing protein</fullName>
    </recommendedName>
</protein>
<dbReference type="PROSITE" id="PS51257">
    <property type="entry name" value="PROKAR_LIPOPROTEIN"/>
    <property type="match status" value="1"/>
</dbReference>
<dbReference type="Pfam" id="PF01484">
    <property type="entry name" value="Col_cuticle_N"/>
    <property type="match status" value="1"/>
</dbReference>
<accession>A0A3P7QRE5</accession>
<dbReference type="GO" id="GO:0042302">
    <property type="term" value="F:structural constituent of cuticle"/>
    <property type="evidence" value="ECO:0007669"/>
    <property type="project" value="InterPro"/>
</dbReference>
<dbReference type="AlphaFoldDB" id="A0A3P7QRE5"/>
<feature type="non-terminal residue" evidence="4">
    <location>
        <position position="110"/>
    </location>
</feature>
<dbReference type="PANTHER" id="PTHR24637">
    <property type="entry name" value="COLLAGEN"/>
    <property type="match status" value="1"/>
</dbReference>
<dbReference type="PANTHER" id="PTHR24637:SF194">
    <property type="entry name" value="CUTICLE COLLAGEN 10-RELATED"/>
    <property type="match status" value="1"/>
</dbReference>
<keyword evidence="2" id="KW-0472">Membrane</keyword>
<keyword evidence="2" id="KW-1133">Transmembrane helix</keyword>
<sequence>MFEEKLVVGVASTCSTLAIVACLLVVPSLYNTINEIHDEVLDGVSVFRVETDAAWAQMMDYQVTVSPPSKPRQNPFASIFREKRQALPAYCQCTPPTVNCPPGPPGPPGQ</sequence>
<reference evidence="4 5" key="1">
    <citation type="submission" date="2018-11" db="EMBL/GenBank/DDBJ databases">
        <authorList>
            <consortium name="Pathogen Informatics"/>
        </authorList>
    </citation>
    <scope>NUCLEOTIDE SEQUENCE [LARGE SCALE GENOMIC DNA]</scope>
</reference>
<evidence type="ECO:0000313" key="5">
    <source>
        <dbReference type="Proteomes" id="UP000271889"/>
    </source>
</evidence>
<evidence type="ECO:0000259" key="3">
    <source>
        <dbReference type="SMART" id="SM01088"/>
    </source>
</evidence>
<keyword evidence="2" id="KW-0812">Transmembrane</keyword>
<keyword evidence="1" id="KW-0677">Repeat</keyword>
<keyword evidence="5" id="KW-1185">Reference proteome</keyword>
<dbReference type="InterPro" id="IPR002486">
    <property type="entry name" value="Col_cuticle_N"/>
</dbReference>
<dbReference type="EMBL" id="UYRV01123213">
    <property type="protein sequence ID" value="VDN33676.1"/>
    <property type="molecule type" value="Genomic_DNA"/>
</dbReference>
<gene>
    <name evidence="4" type="ORF">CGOC_LOCUS12446</name>
</gene>
<name>A0A3P7QRE5_CYLGO</name>
<organism evidence="4 5">
    <name type="scientific">Cylicostephanus goldi</name>
    <name type="common">Nematode worm</name>
    <dbReference type="NCBI Taxonomy" id="71465"/>
    <lineage>
        <taxon>Eukaryota</taxon>
        <taxon>Metazoa</taxon>
        <taxon>Ecdysozoa</taxon>
        <taxon>Nematoda</taxon>
        <taxon>Chromadorea</taxon>
        <taxon>Rhabditida</taxon>
        <taxon>Rhabditina</taxon>
        <taxon>Rhabditomorpha</taxon>
        <taxon>Strongyloidea</taxon>
        <taxon>Strongylidae</taxon>
        <taxon>Cylicostephanus</taxon>
    </lineage>
</organism>
<feature type="transmembrane region" description="Helical" evidence="2">
    <location>
        <begin position="6"/>
        <end position="26"/>
    </location>
</feature>
<evidence type="ECO:0000256" key="2">
    <source>
        <dbReference type="SAM" id="Phobius"/>
    </source>
</evidence>
<evidence type="ECO:0000256" key="1">
    <source>
        <dbReference type="ARBA" id="ARBA00022737"/>
    </source>
</evidence>
<dbReference type="Proteomes" id="UP000271889">
    <property type="component" value="Unassembled WGS sequence"/>
</dbReference>
<evidence type="ECO:0000313" key="4">
    <source>
        <dbReference type="EMBL" id="VDN33676.1"/>
    </source>
</evidence>
<feature type="domain" description="Nematode cuticle collagen N-terminal" evidence="3">
    <location>
        <begin position="6"/>
        <end position="58"/>
    </location>
</feature>
<dbReference type="OrthoDB" id="5875171at2759"/>
<proteinExistence type="predicted"/>
<dbReference type="SMART" id="SM01088">
    <property type="entry name" value="Col_cuticle_N"/>
    <property type="match status" value="1"/>
</dbReference>